<proteinExistence type="predicted"/>
<dbReference type="SUPFAM" id="SSF51182">
    <property type="entry name" value="RmlC-like cupins"/>
    <property type="match status" value="1"/>
</dbReference>
<dbReference type="EMBL" id="JACYWE010000001">
    <property type="protein sequence ID" value="MBD8505142.1"/>
    <property type="molecule type" value="Genomic_DNA"/>
</dbReference>
<dbReference type="PANTHER" id="PTHR33387:SF3">
    <property type="entry name" value="DUF985 DOMAIN-CONTAINING PROTEIN"/>
    <property type="match status" value="1"/>
</dbReference>
<sequence>MYHLIQRADIPPAGTLLRPPSLESEGFIHCTGSVETLVAVANAFYREWTGEVVALELDPERIGQPVRWEAADPAPPPGVPADVLFPHIYGPLDVMAARRVLHARRDIDGTYRGFEQRPALAEQHELAPHPEGGWYRRTWTSTGQARTERGDRDLASAILFHIPAGHGTREHIVASEELWLWHGPGAVSLAIEGTSHRLHRDASPQVLVPAGARQSAHATEDTLVTCVVSPAFDYRDLRIIE</sequence>
<gene>
    <name evidence="2" type="ORF">HT102_01380</name>
</gene>
<dbReference type="AlphaFoldDB" id="A0A927JAK9"/>
<comment type="caution">
    <text evidence="2">The sequence shown here is derived from an EMBL/GenBank/DDBJ whole genome shotgun (WGS) entry which is preliminary data.</text>
</comment>
<accession>A0A927JAK9</accession>
<dbReference type="PANTHER" id="PTHR33387">
    <property type="entry name" value="RMLC-LIKE JELLY ROLL FOLD PROTEIN"/>
    <property type="match status" value="1"/>
</dbReference>
<evidence type="ECO:0000313" key="3">
    <source>
        <dbReference type="Proteomes" id="UP000642993"/>
    </source>
</evidence>
<dbReference type="InterPro" id="IPR039935">
    <property type="entry name" value="YML079W-like"/>
</dbReference>
<name>A0A927JAK9_9ACTN</name>
<dbReference type="InterPro" id="IPR011051">
    <property type="entry name" value="RmlC_Cupin_sf"/>
</dbReference>
<dbReference type="Gene3D" id="2.60.120.10">
    <property type="entry name" value="Jelly Rolls"/>
    <property type="match status" value="1"/>
</dbReference>
<organism evidence="2 3">
    <name type="scientific">Lolliginicoccus lacisalsi</name>
    <dbReference type="NCBI Taxonomy" id="2742202"/>
    <lineage>
        <taxon>Bacteria</taxon>
        <taxon>Bacillati</taxon>
        <taxon>Actinomycetota</taxon>
        <taxon>Actinomycetes</taxon>
        <taxon>Mycobacteriales</taxon>
        <taxon>Hoyosellaceae</taxon>
        <taxon>Lolliginicoccus</taxon>
    </lineage>
</organism>
<dbReference type="Gene3D" id="3.20.170.20">
    <property type="entry name" value="Protein of unknown function DUF952"/>
    <property type="match status" value="1"/>
</dbReference>
<dbReference type="InterPro" id="IPR009327">
    <property type="entry name" value="Cupin_DUF985"/>
</dbReference>
<dbReference type="RefSeq" id="WP_192037615.1">
    <property type="nucleotide sequence ID" value="NZ_JACYWE010000001.1"/>
</dbReference>
<reference evidence="2" key="1">
    <citation type="submission" date="2020-09" db="EMBL/GenBank/DDBJ databases">
        <title>Hoyosella lacisalsi sp. nov., a halotolerant actinobacterium isolated from soil of Lake Gudzhirganskoe.</title>
        <authorList>
            <person name="Yang Q."/>
            <person name="Guo P.Y."/>
            <person name="Liu S.W."/>
            <person name="Li F.N."/>
            <person name="Sun C.H."/>
        </authorList>
    </citation>
    <scope>NUCLEOTIDE SEQUENCE</scope>
    <source>
        <strain evidence="2">G463</strain>
    </source>
</reference>
<feature type="domain" description="DUF985" evidence="1">
    <location>
        <begin position="120"/>
        <end position="238"/>
    </location>
</feature>
<dbReference type="Pfam" id="PF06172">
    <property type="entry name" value="Cupin_5"/>
    <property type="match status" value="1"/>
</dbReference>
<evidence type="ECO:0000313" key="2">
    <source>
        <dbReference type="EMBL" id="MBD8505142.1"/>
    </source>
</evidence>
<dbReference type="InterPro" id="IPR009297">
    <property type="entry name" value="DUF952"/>
</dbReference>
<dbReference type="Pfam" id="PF06108">
    <property type="entry name" value="DUF952"/>
    <property type="match status" value="1"/>
</dbReference>
<protein>
    <submittedName>
        <fullName evidence="2">Cupin domain-containing protein</fullName>
    </submittedName>
</protein>
<dbReference type="SUPFAM" id="SSF56399">
    <property type="entry name" value="ADP-ribosylation"/>
    <property type="match status" value="1"/>
</dbReference>
<dbReference type="InterPro" id="IPR014710">
    <property type="entry name" value="RmlC-like_jellyroll"/>
</dbReference>
<keyword evidence="3" id="KW-1185">Reference proteome</keyword>
<evidence type="ECO:0000259" key="1">
    <source>
        <dbReference type="Pfam" id="PF06172"/>
    </source>
</evidence>
<dbReference type="Proteomes" id="UP000642993">
    <property type="component" value="Unassembled WGS sequence"/>
</dbReference>